<reference evidence="1 2" key="1">
    <citation type="submission" date="2022-05" db="EMBL/GenBank/DDBJ databases">
        <title>Genome Sequencing of Bee-Associated Microbes.</title>
        <authorList>
            <person name="Dunlap C."/>
        </authorList>
    </citation>
    <scope>NUCLEOTIDE SEQUENCE [LARGE SCALE GENOMIC DNA]</scope>
    <source>
        <strain evidence="1 2">NRRL B-04010</strain>
    </source>
</reference>
<dbReference type="RefSeq" id="WP_268594155.1">
    <property type="nucleotide sequence ID" value="NZ_JAMDNK010000031.1"/>
</dbReference>
<evidence type="ECO:0000313" key="1">
    <source>
        <dbReference type="EMBL" id="MCY9761254.1"/>
    </source>
</evidence>
<evidence type="ECO:0000313" key="2">
    <source>
        <dbReference type="Proteomes" id="UP001527181"/>
    </source>
</evidence>
<dbReference type="Proteomes" id="UP001527181">
    <property type="component" value="Unassembled WGS sequence"/>
</dbReference>
<comment type="caution">
    <text evidence="1">The sequence shown here is derived from an EMBL/GenBank/DDBJ whole genome shotgun (WGS) entry which is preliminary data.</text>
</comment>
<accession>A0ABT4GX32</accession>
<proteinExistence type="predicted"/>
<name>A0ABT4GX32_PAEAL</name>
<gene>
    <name evidence="1" type="ORF">M5X12_11775</name>
</gene>
<organism evidence="1 2">
    <name type="scientific">Paenibacillus alvei</name>
    <name type="common">Bacillus alvei</name>
    <dbReference type="NCBI Taxonomy" id="44250"/>
    <lineage>
        <taxon>Bacteria</taxon>
        <taxon>Bacillati</taxon>
        <taxon>Bacillota</taxon>
        <taxon>Bacilli</taxon>
        <taxon>Bacillales</taxon>
        <taxon>Paenibacillaceae</taxon>
        <taxon>Paenibacillus</taxon>
    </lineage>
</organism>
<evidence type="ECO:0008006" key="3">
    <source>
        <dbReference type="Google" id="ProtNLM"/>
    </source>
</evidence>
<protein>
    <recommendedName>
        <fullName evidence="3">Tail fiber protein</fullName>
    </recommendedName>
</protein>
<dbReference type="EMBL" id="JAMDNP010000021">
    <property type="protein sequence ID" value="MCY9761254.1"/>
    <property type="molecule type" value="Genomic_DNA"/>
</dbReference>
<keyword evidence="2" id="KW-1185">Reference proteome</keyword>
<sequence length="501" mass="55146">MYKKQEWKDEIPDLSRPILDGTGKQKVDPQTGRPLWELVQEGTRITSSRLNHMEDGIQAAHEGQNAKITRDDGTAQLAPDRDINNWHKLGVYSFNEAHVNTPNGFVRGLIFVYEDAEGVTYQMAWETDSRLAVRTKNEVGRWTEWGGMGASDDLEKILAGYMPKTGGTFTGNVGFPGAATSNLYFLKGTGDNATYETYNNAIQAHWGLAMKTYDGTVTGLWDSRIGRWVTKGGFVVQSDSGNQWQVDDKGNQAMNGKLSANAGMDVKGDGPVQRLYGITHQYTEFYPTLNGGRSGYIGASDPEHPKNLTLSSDQGMLTLHGAQGVFANGRNILDELDSLKTSGVEKKQKLVDALNAKGIPASVNEDWDVLIAKLNQITVGVPSARVRMTVTQSASFKPYEDATVSSVLYYVIVTGLNFRAKKIMVLDNIYNSRAVSSFDSEISPRAYVTGSVNSYTVVYRDTLPQTRFEDIMATVTPTSFIFPVSYLDDHRGMDATVVAYG</sequence>